<dbReference type="SUPFAM" id="SSF47473">
    <property type="entry name" value="EF-hand"/>
    <property type="match status" value="1"/>
</dbReference>
<dbReference type="SMART" id="SM00054">
    <property type="entry name" value="EFh"/>
    <property type="match status" value="3"/>
</dbReference>
<keyword evidence="3" id="KW-0614">Plasmid</keyword>
<name>A0A385FWF1_PSEAI</name>
<protein>
    <submittedName>
        <fullName evidence="3">EF hand</fullName>
    </submittedName>
</protein>
<dbReference type="Gene3D" id="1.10.238.10">
    <property type="entry name" value="EF-hand"/>
    <property type="match status" value="2"/>
</dbReference>
<accession>A0A385FWF1</accession>
<dbReference type="InterPro" id="IPR011992">
    <property type="entry name" value="EF-hand-dom_pair"/>
</dbReference>
<dbReference type="Pfam" id="PF13499">
    <property type="entry name" value="EF-hand_7"/>
    <property type="match status" value="1"/>
</dbReference>
<evidence type="ECO:0000259" key="2">
    <source>
        <dbReference type="PROSITE" id="PS50222"/>
    </source>
</evidence>
<keyword evidence="1" id="KW-0732">Signal</keyword>
<geneLocation type="plasmid" evidence="3">
    <name>pMKPA34-2</name>
</geneLocation>
<dbReference type="PROSITE" id="PS00018">
    <property type="entry name" value="EF_HAND_1"/>
    <property type="match status" value="2"/>
</dbReference>
<organism evidence="3">
    <name type="scientific">Pseudomonas aeruginosa</name>
    <dbReference type="NCBI Taxonomy" id="287"/>
    <lineage>
        <taxon>Bacteria</taxon>
        <taxon>Pseudomonadati</taxon>
        <taxon>Pseudomonadota</taxon>
        <taxon>Gammaproteobacteria</taxon>
        <taxon>Pseudomonadales</taxon>
        <taxon>Pseudomonadaceae</taxon>
        <taxon>Pseudomonas</taxon>
    </lineage>
</organism>
<dbReference type="GO" id="GO:0005509">
    <property type="term" value="F:calcium ion binding"/>
    <property type="evidence" value="ECO:0007669"/>
    <property type="project" value="InterPro"/>
</dbReference>
<evidence type="ECO:0000313" key="3">
    <source>
        <dbReference type="EMBL" id="AXV45947.1"/>
    </source>
</evidence>
<sequence>MKMKLLACVMVVLATSSACAADGQRARQAFRQMDQNGDRALQFTEIQAARASLFDRLDANRNGVLDNGEAQAALKRVSEGGRLQMATAEGLETQARRMDANGDGRITRAEFAQFIPDRLQRADANGDRSLSLSELRSLRQR</sequence>
<feature type="domain" description="EF-hand" evidence="2">
    <location>
        <begin position="86"/>
        <end position="121"/>
    </location>
</feature>
<dbReference type="PROSITE" id="PS51257">
    <property type="entry name" value="PROKAR_LIPOPROTEIN"/>
    <property type="match status" value="1"/>
</dbReference>
<feature type="signal peptide" evidence="1">
    <location>
        <begin position="1"/>
        <end position="20"/>
    </location>
</feature>
<proteinExistence type="predicted"/>
<dbReference type="InterPro" id="IPR002048">
    <property type="entry name" value="EF_hand_dom"/>
</dbReference>
<gene>
    <name evidence="3" type="ORF">pMKPA34_0103</name>
</gene>
<feature type="chain" id="PRO_5017476639" evidence="1">
    <location>
        <begin position="21"/>
        <end position="141"/>
    </location>
</feature>
<reference evidence="3" key="1">
    <citation type="submission" date="2018-06" db="EMBL/GenBank/DDBJ databases">
        <title>Complete Sequence of plasmid pMKPA34-1 and pMKPA34-2 isolated from MDR P. aeruginosa.</title>
        <authorList>
            <person name="Subedi D."/>
            <person name="Kohli G.S."/>
            <person name="Vijay A.K."/>
            <person name="Rice S.A."/>
            <person name="Willcox M."/>
        </authorList>
    </citation>
    <scope>NUCLEOTIDE SEQUENCE</scope>
    <source>
        <strain evidence="3">PA34</strain>
        <plasmid evidence="3">pMKPA34-2</plasmid>
    </source>
</reference>
<dbReference type="CDD" id="cd00051">
    <property type="entry name" value="EFh"/>
    <property type="match status" value="1"/>
</dbReference>
<dbReference type="InterPro" id="IPR018247">
    <property type="entry name" value="EF_Hand_1_Ca_BS"/>
</dbReference>
<dbReference type="PROSITE" id="PS50222">
    <property type="entry name" value="EF_HAND_2"/>
    <property type="match status" value="2"/>
</dbReference>
<evidence type="ECO:0000256" key="1">
    <source>
        <dbReference type="SAM" id="SignalP"/>
    </source>
</evidence>
<dbReference type="AlphaFoldDB" id="A0A385FWF1"/>
<dbReference type="EMBL" id="MH547561">
    <property type="protein sequence ID" value="AXV45947.1"/>
    <property type="molecule type" value="Genomic_DNA"/>
</dbReference>
<feature type="domain" description="EF-hand" evidence="2">
    <location>
        <begin position="21"/>
        <end position="56"/>
    </location>
</feature>
<dbReference type="RefSeq" id="WP_114249826.1">
    <property type="nucleotide sequence ID" value="NZ_MH547561.1"/>
</dbReference>